<reference evidence="2" key="1">
    <citation type="submission" date="2021-04" db="EMBL/GenBank/DDBJ databases">
        <authorList>
            <person name="Rodrigo-Torres L."/>
            <person name="Arahal R. D."/>
            <person name="Lucena T."/>
        </authorList>
    </citation>
    <scope>NUCLEOTIDE SEQUENCE</scope>
    <source>
        <strain evidence="2">AS29M-1</strain>
    </source>
</reference>
<name>A0A916JKA4_9FLAO</name>
<keyword evidence="3" id="KW-1185">Reference proteome</keyword>
<dbReference type="RefSeq" id="WP_258540580.1">
    <property type="nucleotide sequence ID" value="NZ_OU015584.1"/>
</dbReference>
<dbReference type="AlphaFoldDB" id="A0A916JKA4"/>
<dbReference type="Proteomes" id="UP000683507">
    <property type="component" value="Chromosome"/>
</dbReference>
<evidence type="ECO:0000313" key="2">
    <source>
        <dbReference type="EMBL" id="CAG5077296.1"/>
    </source>
</evidence>
<dbReference type="PROSITE" id="PS51257">
    <property type="entry name" value="PROKAR_LIPOPROTEIN"/>
    <property type="match status" value="1"/>
</dbReference>
<gene>
    <name evidence="2" type="ORF">CRYO30217_00342</name>
</gene>
<evidence type="ECO:0008006" key="4">
    <source>
        <dbReference type="Google" id="ProtNLM"/>
    </source>
</evidence>
<dbReference type="KEGG" id="ptan:CRYO30217_00342"/>
<accession>A0A916JKA4</accession>
<proteinExistence type="predicted"/>
<dbReference type="SUPFAM" id="SSF101898">
    <property type="entry name" value="NHL repeat"/>
    <property type="match status" value="1"/>
</dbReference>
<protein>
    <recommendedName>
        <fullName evidence="4">Beta-propeller repeat protein</fullName>
    </recommendedName>
</protein>
<dbReference type="EMBL" id="OU015584">
    <property type="protein sequence ID" value="CAG5077296.1"/>
    <property type="molecule type" value="Genomic_DNA"/>
</dbReference>
<evidence type="ECO:0000256" key="1">
    <source>
        <dbReference type="SAM" id="MobiDB-lite"/>
    </source>
</evidence>
<sequence length="482" mass="51617">MKFNYLLFALVSLNVILSCKKEDEEPIVEDDGRTLANLNLSVDKAWGTSLEDDFSGAVLDNANNLIFAGSTQPDGYQGNVFVVKTNGTSISWANTFDSGNQDLQPSPSQNGHADGGGGSRTIDTDDSGNTYFTGASKNGFFETFVVKLDASGNISWQVFWEANSSGLANGSAKAYALDYSNGKVFVTGTTGAGLSGESSHIFLLVLDATTGSVLSETSVGIDPSSGYNDFGYVVRSENGSDVYIAGQEGQYNSGILMKFSNGGATFDWMNKINIGYASRFTDMDFDSNGSIYLAADVRGSYTSAGIVKCDPNGTVIWSKQFFGLDNDRNNISCLRVINDKLYVGGRGSFEDYDEGQFGDGMLLKISTAGAVEKVYNYFTNNEGESCGERFEAILWDGSNFIIAGETWPEFSAIAGDFYLPEKYTWTTLSTTSSISSSVSIVTGDGITSGNSFTVQSMSESLYDPVNGSNGSSDIRIFKIGTL</sequence>
<feature type="region of interest" description="Disordered" evidence="1">
    <location>
        <begin position="96"/>
        <end position="126"/>
    </location>
</feature>
<organism evidence="2 3">
    <name type="scientific">Parvicella tangerina</name>
    <dbReference type="NCBI Taxonomy" id="2829795"/>
    <lineage>
        <taxon>Bacteria</taxon>
        <taxon>Pseudomonadati</taxon>
        <taxon>Bacteroidota</taxon>
        <taxon>Flavobacteriia</taxon>
        <taxon>Flavobacteriales</taxon>
        <taxon>Parvicellaceae</taxon>
        <taxon>Parvicella</taxon>
    </lineage>
</organism>
<evidence type="ECO:0000313" key="3">
    <source>
        <dbReference type="Proteomes" id="UP000683507"/>
    </source>
</evidence>
<feature type="compositionally biased region" description="Polar residues" evidence="1">
    <location>
        <begin position="96"/>
        <end position="111"/>
    </location>
</feature>